<dbReference type="PROSITE" id="PS00092">
    <property type="entry name" value="N6_MTASE"/>
    <property type="match status" value="1"/>
</dbReference>
<accession>A0A1E5W5X3</accession>
<protein>
    <submittedName>
        <fullName evidence="1">Methyltransferase-like protein 5</fullName>
    </submittedName>
</protein>
<evidence type="ECO:0000313" key="2">
    <source>
        <dbReference type="Proteomes" id="UP000095767"/>
    </source>
</evidence>
<proteinExistence type="predicted"/>
<dbReference type="EMBL" id="LWDX02020439">
    <property type="protein sequence ID" value="OEL32757.1"/>
    <property type="molecule type" value="Genomic_DNA"/>
</dbReference>
<dbReference type="Gene3D" id="3.40.50.150">
    <property type="entry name" value="Vaccinia Virus protein VP39"/>
    <property type="match status" value="2"/>
</dbReference>
<dbReference type="GO" id="GO:0008988">
    <property type="term" value="F:rRNA (adenine-N6-)-methyltransferase activity"/>
    <property type="evidence" value="ECO:0007669"/>
    <property type="project" value="TreeGrafter"/>
</dbReference>
<keyword evidence="1" id="KW-0489">Methyltransferase</keyword>
<dbReference type="AlphaFoldDB" id="A0A1E5W5X3"/>
<dbReference type="GO" id="GO:0003676">
    <property type="term" value="F:nucleic acid binding"/>
    <property type="evidence" value="ECO:0007669"/>
    <property type="project" value="InterPro"/>
</dbReference>
<reference evidence="1 2" key="1">
    <citation type="submission" date="2016-09" db="EMBL/GenBank/DDBJ databases">
        <title>The draft genome of Dichanthelium oligosanthes: A C3 panicoid grass species.</title>
        <authorList>
            <person name="Studer A.J."/>
            <person name="Schnable J.C."/>
            <person name="Brutnell T.P."/>
        </authorList>
    </citation>
    <scope>NUCLEOTIDE SEQUENCE [LARGE SCALE GENOMIC DNA]</scope>
    <source>
        <strain evidence="2">cv. Kellogg 1175</strain>
        <tissue evidence="1">Leaf</tissue>
    </source>
</reference>
<dbReference type="STRING" id="888268.A0A1E5W5X3"/>
<keyword evidence="1" id="KW-0808">Transferase</keyword>
<dbReference type="InterPro" id="IPR051720">
    <property type="entry name" value="rRNA_MeTrfase/Polyamine_Synth"/>
</dbReference>
<dbReference type="InterPro" id="IPR002052">
    <property type="entry name" value="DNA_methylase_N6_adenine_CS"/>
</dbReference>
<dbReference type="PANTHER" id="PTHR23290:SF0">
    <property type="entry name" value="RRNA N6-ADENOSINE-METHYLTRANSFERASE METTL5"/>
    <property type="match status" value="1"/>
</dbReference>
<dbReference type="PANTHER" id="PTHR23290">
    <property type="entry name" value="RRNA N6-ADENOSINE-METHYLTRANSFERASE METTL5"/>
    <property type="match status" value="1"/>
</dbReference>
<evidence type="ECO:0000313" key="1">
    <source>
        <dbReference type="EMBL" id="OEL32757.1"/>
    </source>
</evidence>
<dbReference type="InterPro" id="IPR029063">
    <property type="entry name" value="SAM-dependent_MTases_sf"/>
</dbReference>
<sequence length="272" mass="30300">MKLKQLEGLLGGLTQFPAPKVELEQYPTGPHIASRMLYTVSQCCTFDSDAFPALLREGRMLSFSSWDGFGMRCGGFVVIVSGIMELGAIATKCSFGSASTELLGYSLYVVIYIDRHVIGIDIDPQALELAQQNAADLELDIDLIWSGIKNLNLKVFQSIPSLLADRKIFGAGFHIDTVVMNPPFGTRKKGADMEFLSMGLKVASQAVYSLHKTSTREHIKKTALRDYNAIHAEVLCELRYDLPQTYKFHKKKEVDIAVDLWRFVPNARRSSS</sequence>
<dbReference type="SUPFAM" id="SSF53335">
    <property type="entry name" value="S-adenosyl-L-methionine-dependent methyltransferases"/>
    <property type="match status" value="1"/>
</dbReference>
<name>A0A1E5W5X3_9POAL</name>
<keyword evidence="2" id="KW-1185">Reference proteome</keyword>
<dbReference type="Proteomes" id="UP000095767">
    <property type="component" value="Unassembled WGS sequence"/>
</dbReference>
<dbReference type="OrthoDB" id="7848332at2759"/>
<organism evidence="1 2">
    <name type="scientific">Dichanthelium oligosanthes</name>
    <dbReference type="NCBI Taxonomy" id="888268"/>
    <lineage>
        <taxon>Eukaryota</taxon>
        <taxon>Viridiplantae</taxon>
        <taxon>Streptophyta</taxon>
        <taxon>Embryophyta</taxon>
        <taxon>Tracheophyta</taxon>
        <taxon>Spermatophyta</taxon>
        <taxon>Magnoliopsida</taxon>
        <taxon>Liliopsida</taxon>
        <taxon>Poales</taxon>
        <taxon>Poaceae</taxon>
        <taxon>PACMAD clade</taxon>
        <taxon>Panicoideae</taxon>
        <taxon>Panicodae</taxon>
        <taxon>Paniceae</taxon>
        <taxon>Dichantheliinae</taxon>
        <taxon>Dichanthelium</taxon>
    </lineage>
</organism>
<gene>
    <name evidence="1" type="ORF">BAE44_0006224</name>
</gene>
<comment type="caution">
    <text evidence="1">The sequence shown here is derived from an EMBL/GenBank/DDBJ whole genome shotgun (WGS) entry which is preliminary data.</text>
</comment>